<gene>
    <name evidence="7" type="ORF">Tsubulata_010504</name>
</gene>
<evidence type="ECO:0000259" key="6">
    <source>
        <dbReference type="PROSITE" id="PS50089"/>
    </source>
</evidence>
<dbReference type="Proteomes" id="UP001141552">
    <property type="component" value="Unassembled WGS sequence"/>
</dbReference>
<evidence type="ECO:0000256" key="3">
    <source>
        <dbReference type="ARBA" id="ARBA00022833"/>
    </source>
</evidence>
<evidence type="ECO:0000313" key="8">
    <source>
        <dbReference type="Proteomes" id="UP001141552"/>
    </source>
</evidence>
<dbReference type="InterPro" id="IPR049627">
    <property type="entry name" value="SLX8"/>
</dbReference>
<dbReference type="Pfam" id="PF13923">
    <property type="entry name" value="zf-C3HC4_2"/>
    <property type="match status" value="1"/>
</dbReference>
<feature type="region of interest" description="Disordered" evidence="5">
    <location>
        <begin position="41"/>
        <end position="61"/>
    </location>
</feature>
<dbReference type="InterPro" id="IPR017907">
    <property type="entry name" value="Znf_RING_CS"/>
</dbReference>
<organism evidence="7 8">
    <name type="scientific">Turnera subulata</name>
    <dbReference type="NCBI Taxonomy" id="218843"/>
    <lineage>
        <taxon>Eukaryota</taxon>
        <taxon>Viridiplantae</taxon>
        <taxon>Streptophyta</taxon>
        <taxon>Embryophyta</taxon>
        <taxon>Tracheophyta</taxon>
        <taxon>Spermatophyta</taxon>
        <taxon>Magnoliopsida</taxon>
        <taxon>eudicotyledons</taxon>
        <taxon>Gunneridae</taxon>
        <taxon>Pentapetalae</taxon>
        <taxon>rosids</taxon>
        <taxon>fabids</taxon>
        <taxon>Malpighiales</taxon>
        <taxon>Passifloraceae</taxon>
        <taxon>Turnera</taxon>
    </lineage>
</organism>
<dbReference type="GO" id="GO:0032183">
    <property type="term" value="F:SUMO binding"/>
    <property type="evidence" value="ECO:0007669"/>
    <property type="project" value="TreeGrafter"/>
</dbReference>
<evidence type="ECO:0000256" key="2">
    <source>
        <dbReference type="ARBA" id="ARBA00022771"/>
    </source>
</evidence>
<evidence type="ECO:0000256" key="5">
    <source>
        <dbReference type="SAM" id="MobiDB-lite"/>
    </source>
</evidence>
<keyword evidence="2 4" id="KW-0863">Zinc-finger</keyword>
<feature type="compositionally biased region" description="Polar residues" evidence="5">
    <location>
        <begin position="44"/>
        <end position="57"/>
    </location>
</feature>
<dbReference type="GO" id="GO:0033768">
    <property type="term" value="C:SUMO-targeted ubiquitin ligase complex"/>
    <property type="evidence" value="ECO:0007669"/>
    <property type="project" value="TreeGrafter"/>
</dbReference>
<proteinExistence type="predicted"/>
<dbReference type="OrthoDB" id="6105938at2759"/>
<reference evidence="7" key="2">
    <citation type="journal article" date="2023" name="Plants (Basel)">
        <title>Annotation of the Turnera subulata (Passifloraceae) Draft Genome Reveals the S-Locus Evolved after the Divergence of Turneroideae from Passifloroideae in a Stepwise Manner.</title>
        <authorList>
            <person name="Henning P.M."/>
            <person name="Roalson E.H."/>
            <person name="Mir W."/>
            <person name="McCubbin A.G."/>
            <person name="Shore J.S."/>
        </authorList>
    </citation>
    <scope>NUCLEOTIDE SEQUENCE</scope>
    <source>
        <strain evidence="7">F60SS</strain>
    </source>
</reference>
<protein>
    <recommendedName>
        <fullName evidence="6">RING-type domain-containing protein</fullName>
    </recommendedName>
</protein>
<evidence type="ECO:0000256" key="4">
    <source>
        <dbReference type="PROSITE-ProRule" id="PRU00175"/>
    </source>
</evidence>
<dbReference type="PANTHER" id="PTHR47094:SF1">
    <property type="entry name" value="RING-TYPE E3 UBIQUITIN TRANSFERASE"/>
    <property type="match status" value="1"/>
</dbReference>
<keyword evidence="1" id="KW-0479">Metal-binding</keyword>
<dbReference type="GO" id="GO:0061630">
    <property type="term" value="F:ubiquitin protein ligase activity"/>
    <property type="evidence" value="ECO:0007669"/>
    <property type="project" value="InterPro"/>
</dbReference>
<name>A0A9Q0FC77_9ROSI</name>
<comment type="caution">
    <text evidence="7">The sequence shown here is derived from an EMBL/GenBank/DDBJ whole genome shotgun (WGS) entry which is preliminary data.</text>
</comment>
<dbReference type="Gene3D" id="3.30.40.10">
    <property type="entry name" value="Zinc/RING finger domain, C3HC4 (zinc finger)"/>
    <property type="match status" value="1"/>
</dbReference>
<evidence type="ECO:0000256" key="1">
    <source>
        <dbReference type="ARBA" id="ARBA00022723"/>
    </source>
</evidence>
<accession>A0A9Q0FC77</accession>
<dbReference type="InterPro" id="IPR013083">
    <property type="entry name" value="Znf_RING/FYVE/PHD"/>
</dbReference>
<dbReference type="GO" id="GO:0008270">
    <property type="term" value="F:zinc ion binding"/>
    <property type="evidence" value="ECO:0007669"/>
    <property type="project" value="UniProtKB-KW"/>
</dbReference>
<dbReference type="EMBL" id="JAKUCV010006072">
    <property type="protein sequence ID" value="KAJ4828844.1"/>
    <property type="molecule type" value="Genomic_DNA"/>
</dbReference>
<dbReference type="GO" id="GO:0140082">
    <property type="term" value="F:SUMO-ubiquitin ligase activity"/>
    <property type="evidence" value="ECO:0007669"/>
    <property type="project" value="TreeGrafter"/>
</dbReference>
<dbReference type="PROSITE" id="PS00518">
    <property type="entry name" value="ZF_RING_1"/>
    <property type="match status" value="1"/>
</dbReference>
<dbReference type="GO" id="GO:0006511">
    <property type="term" value="P:ubiquitin-dependent protein catabolic process"/>
    <property type="evidence" value="ECO:0007669"/>
    <property type="project" value="TreeGrafter"/>
</dbReference>
<dbReference type="SMART" id="SM00184">
    <property type="entry name" value="RING"/>
    <property type="match status" value="1"/>
</dbReference>
<dbReference type="PROSITE" id="PS50089">
    <property type="entry name" value="ZF_RING_2"/>
    <property type="match status" value="1"/>
</dbReference>
<keyword evidence="3" id="KW-0862">Zinc</keyword>
<feature type="domain" description="RING-type" evidence="6">
    <location>
        <begin position="158"/>
        <end position="196"/>
    </location>
</feature>
<sequence>MSTQTQGMRGAAAAAAPIRGYRRRKAAPVLDLNVPAVEARDDTGASNQGVQSRQQGQHLPPATIDVEALDDDVIESSPRAFAEAKNNAQRTRRRNVIDLDSERTTRVTCNNRHKRRRVPSSQPVISCDQYINLESSSCSTRESVQSSSPPQPQPTFSCPICMGPFVEETSTKCGHIFCKQCIKTAMSVQAKCPTCRKRVTAKELIRVFLPSTR</sequence>
<dbReference type="InterPro" id="IPR001841">
    <property type="entry name" value="Znf_RING"/>
</dbReference>
<dbReference type="PANTHER" id="PTHR47094">
    <property type="entry name" value="ELFLESS, ISOFORM B"/>
    <property type="match status" value="1"/>
</dbReference>
<dbReference type="AlphaFoldDB" id="A0A9Q0FC77"/>
<dbReference type="SUPFAM" id="SSF57850">
    <property type="entry name" value="RING/U-box"/>
    <property type="match status" value="1"/>
</dbReference>
<evidence type="ECO:0000313" key="7">
    <source>
        <dbReference type="EMBL" id="KAJ4828844.1"/>
    </source>
</evidence>
<reference evidence="7" key="1">
    <citation type="submission" date="2022-02" db="EMBL/GenBank/DDBJ databases">
        <authorList>
            <person name="Henning P.M."/>
            <person name="McCubbin A.G."/>
            <person name="Shore J.S."/>
        </authorList>
    </citation>
    <scope>NUCLEOTIDE SEQUENCE</scope>
    <source>
        <strain evidence="7">F60SS</strain>
        <tissue evidence="7">Leaves</tissue>
    </source>
</reference>
<keyword evidence="8" id="KW-1185">Reference proteome</keyword>